<proteinExistence type="predicted"/>
<dbReference type="GeneID" id="83014667"/>
<protein>
    <submittedName>
        <fullName evidence="1">Uncharacterized protein</fullName>
    </submittedName>
</protein>
<dbReference type="RefSeq" id="WP_117894239.1">
    <property type="nucleotide sequence ID" value="NZ_CABJCV010000004.1"/>
</dbReference>
<name>A0A412G4H0_9FIRM</name>
<gene>
    <name evidence="1" type="ORF">DWY25_04520</name>
</gene>
<dbReference type="Proteomes" id="UP000284178">
    <property type="component" value="Unassembled WGS sequence"/>
</dbReference>
<dbReference type="EMBL" id="QRUP01000004">
    <property type="protein sequence ID" value="RGR75505.1"/>
    <property type="molecule type" value="Genomic_DNA"/>
</dbReference>
<dbReference type="AlphaFoldDB" id="A0A412G4H0"/>
<sequence>MPIKNYTTTKDAFESVGEIQAMLARRGAQRLMIEYGPDQRVVSVSFTISTPGGIQAVRLPSNVDATLEVLRRQKKTNSKVIATYDQAERVSWRILRDWLDAQLAILETEMVTIDQVLLPYFINRSGQSVYELFNNGQLMIEGGDR</sequence>
<organism evidence="1 2">
    <name type="scientific">Holdemania filiformis</name>
    <dbReference type="NCBI Taxonomy" id="61171"/>
    <lineage>
        <taxon>Bacteria</taxon>
        <taxon>Bacillati</taxon>
        <taxon>Bacillota</taxon>
        <taxon>Erysipelotrichia</taxon>
        <taxon>Erysipelotrichales</taxon>
        <taxon>Erysipelotrichaceae</taxon>
        <taxon>Holdemania</taxon>
    </lineage>
</organism>
<reference evidence="1 2" key="1">
    <citation type="submission" date="2018-08" db="EMBL/GenBank/DDBJ databases">
        <title>A genome reference for cultivated species of the human gut microbiota.</title>
        <authorList>
            <person name="Zou Y."/>
            <person name="Xue W."/>
            <person name="Luo G."/>
        </authorList>
    </citation>
    <scope>NUCLEOTIDE SEQUENCE [LARGE SCALE GENOMIC DNA]</scope>
    <source>
        <strain evidence="1 2">AF24-29</strain>
    </source>
</reference>
<accession>A0A412G4H0</accession>
<evidence type="ECO:0000313" key="2">
    <source>
        <dbReference type="Proteomes" id="UP000284178"/>
    </source>
</evidence>
<evidence type="ECO:0000313" key="1">
    <source>
        <dbReference type="EMBL" id="RGR75505.1"/>
    </source>
</evidence>
<keyword evidence="2" id="KW-1185">Reference proteome</keyword>
<comment type="caution">
    <text evidence="1">The sequence shown here is derived from an EMBL/GenBank/DDBJ whole genome shotgun (WGS) entry which is preliminary data.</text>
</comment>